<dbReference type="Pfam" id="PF01380">
    <property type="entry name" value="SIS"/>
    <property type="match status" value="1"/>
</dbReference>
<dbReference type="PANTHER" id="PTHR30514">
    <property type="entry name" value="GLUCOKINASE"/>
    <property type="match status" value="1"/>
</dbReference>
<dbReference type="InterPro" id="IPR035472">
    <property type="entry name" value="RpiR-like_SIS"/>
</dbReference>
<dbReference type="PANTHER" id="PTHR30514:SF17">
    <property type="entry name" value="HTH-TYPE TRANSCRIPTIONAL REGULATOR MURR"/>
    <property type="match status" value="1"/>
</dbReference>
<evidence type="ECO:0000313" key="6">
    <source>
        <dbReference type="EMBL" id="MFC0048626.1"/>
    </source>
</evidence>
<reference evidence="6 7" key="1">
    <citation type="submission" date="2024-09" db="EMBL/GenBank/DDBJ databases">
        <authorList>
            <person name="Sun Q."/>
            <person name="Mori K."/>
        </authorList>
    </citation>
    <scope>NUCLEOTIDE SEQUENCE [LARGE SCALE GENOMIC DNA]</scope>
    <source>
        <strain evidence="6 7">KCTC 23315</strain>
    </source>
</reference>
<dbReference type="InterPro" id="IPR001347">
    <property type="entry name" value="SIS_dom"/>
</dbReference>
<dbReference type="SUPFAM" id="SSF46689">
    <property type="entry name" value="Homeodomain-like"/>
    <property type="match status" value="1"/>
</dbReference>
<evidence type="ECO:0000259" key="4">
    <source>
        <dbReference type="PROSITE" id="PS51071"/>
    </source>
</evidence>
<comment type="caution">
    <text evidence="6">The sequence shown here is derived from an EMBL/GenBank/DDBJ whole genome shotgun (WGS) entry which is preliminary data.</text>
</comment>
<dbReference type="InterPro" id="IPR046348">
    <property type="entry name" value="SIS_dom_sf"/>
</dbReference>
<accession>A0ABV6BCN4</accession>
<dbReference type="InterPro" id="IPR000281">
    <property type="entry name" value="HTH_RpiR"/>
</dbReference>
<dbReference type="PROSITE" id="PS51071">
    <property type="entry name" value="HTH_RPIR"/>
    <property type="match status" value="1"/>
</dbReference>
<sequence>MSCLVKIRSIKDTLSANELKIADFVLKSPALIRELSSQNLAGAVGVSQSSVVKFTQKLGYRGYPDFKFALNESVLSEPDNTALHGKIVLSDNLQQVSDKLLASKIAVLNSTATLNSTELLEQAVQMLRDARRIHISGIGASALVAKDFAYKLQKLGFCAMAENDSHVQLAGVATLGKGDLLFAISQSGNTREIVEISRQARANQANVMSLTRYGQSPVGDHAHLQLYMATDEESARLSSILARTAQEYVIDLLFIGLTQACKTGRSLMEKSNQAVAQFYRSR</sequence>
<keyword evidence="2" id="KW-0238">DNA-binding</keyword>
<evidence type="ECO:0000313" key="7">
    <source>
        <dbReference type="Proteomes" id="UP001589813"/>
    </source>
</evidence>
<keyword evidence="7" id="KW-1185">Reference proteome</keyword>
<dbReference type="InterPro" id="IPR009057">
    <property type="entry name" value="Homeodomain-like_sf"/>
</dbReference>
<dbReference type="Pfam" id="PF01418">
    <property type="entry name" value="HTH_6"/>
    <property type="match status" value="1"/>
</dbReference>
<dbReference type="InterPro" id="IPR036388">
    <property type="entry name" value="WH-like_DNA-bd_sf"/>
</dbReference>
<dbReference type="Proteomes" id="UP001589813">
    <property type="component" value="Unassembled WGS sequence"/>
</dbReference>
<protein>
    <submittedName>
        <fullName evidence="6">MurR/RpiR family transcriptional regulator</fullName>
    </submittedName>
</protein>
<evidence type="ECO:0000256" key="1">
    <source>
        <dbReference type="ARBA" id="ARBA00023015"/>
    </source>
</evidence>
<dbReference type="PROSITE" id="PS51464">
    <property type="entry name" value="SIS"/>
    <property type="match status" value="1"/>
</dbReference>
<dbReference type="CDD" id="cd05013">
    <property type="entry name" value="SIS_RpiR"/>
    <property type="match status" value="1"/>
</dbReference>
<dbReference type="RefSeq" id="WP_377242987.1">
    <property type="nucleotide sequence ID" value="NZ_JBHLXP010000001.1"/>
</dbReference>
<evidence type="ECO:0000259" key="5">
    <source>
        <dbReference type="PROSITE" id="PS51464"/>
    </source>
</evidence>
<keyword evidence="1" id="KW-0805">Transcription regulation</keyword>
<proteinExistence type="predicted"/>
<evidence type="ECO:0000256" key="3">
    <source>
        <dbReference type="ARBA" id="ARBA00023163"/>
    </source>
</evidence>
<dbReference type="Gene3D" id="3.40.50.10490">
    <property type="entry name" value="Glucose-6-phosphate isomerase like protein, domain 1"/>
    <property type="match status" value="1"/>
</dbReference>
<gene>
    <name evidence="6" type="ORF">ACFFJP_10030</name>
</gene>
<dbReference type="EMBL" id="JBHLXP010000001">
    <property type="protein sequence ID" value="MFC0048626.1"/>
    <property type="molecule type" value="Genomic_DNA"/>
</dbReference>
<keyword evidence="3" id="KW-0804">Transcription</keyword>
<dbReference type="Gene3D" id="1.10.10.10">
    <property type="entry name" value="Winged helix-like DNA-binding domain superfamily/Winged helix DNA-binding domain"/>
    <property type="match status" value="1"/>
</dbReference>
<dbReference type="SUPFAM" id="SSF53697">
    <property type="entry name" value="SIS domain"/>
    <property type="match status" value="1"/>
</dbReference>
<feature type="domain" description="HTH rpiR-type" evidence="4">
    <location>
        <begin position="1"/>
        <end position="77"/>
    </location>
</feature>
<dbReference type="InterPro" id="IPR047640">
    <property type="entry name" value="RpiR-like"/>
</dbReference>
<feature type="domain" description="SIS" evidence="5">
    <location>
        <begin position="123"/>
        <end position="263"/>
    </location>
</feature>
<evidence type="ECO:0000256" key="2">
    <source>
        <dbReference type="ARBA" id="ARBA00023125"/>
    </source>
</evidence>
<organism evidence="6 7">
    <name type="scientific">Rheinheimera tilapiae</name>
    <dbReference type="NCBI Taxonomy" id="875043"/>
    <lineage>
        <taxon>Bacteria</taxon>
        <taxon>Pseudomonadati</taxon>
        <taxon>Pseudomonadota</taxon>
        <taxon>Gammaproteobacteria</taxon>
        <taxon>Chromatiales</taxon>
        <taxon>Chromatiaceae</taxon>
        <taxon>Rheinheimera</taxon>
    </lineage>
</organism>
<name>A0ABV6BCN4_9GAMM</name>